<comment type="similarity">
    <text evidence="2">Belongs to the amino acid/polyamine transporter 2 family.</text>
</comment>
<sequence length="467" mass="50514">MSDEHKHTISEKQGGDVEIVGVKEMDAVEVDAVFGFQGEGHIHYTSMGWMQAAVILLKTQVGLGVLAMPSLLQMTGAVPGVIMIVGLGFLTTWCDYVVGTFKHNHPEVYSIADAGYIMFGNVGREVFAIGYWCFTVGVAGAAMVAISIGFNAISDHATCTVVWVVMAATIAAAAASIQTLNRVSWIGWIGVCGIFTAVLMVTIAVGVQERPAAAPKTGPWDKDTHAFVNASIWDVVSVLSTLVMSYGGTPVFFGVISEMKNPRDYNKSLAVCQFLTMGLFTTVAIVVYFKAGQYLSTPALGSAGPLIKKVSYGFGIVGLFASAIVFLHSAAKLVFVRVMRNSHHLTALTPTHYIMWFGTTITCATLAFLIAESIPFFGSLLTLIGALFATLMTLQSTGWMWLFDNWDRRKQSNPGWSFWPMVALNVFIVILGFFIQVSGTIAAGKEIRAQYRAGKVDRPFSCKDNSK</sequence>
<dbReference type="InterPro" id="IPR013057">
    <property type="entry name" value="AA_transpt_TM"/>
</dbReference>
<evidence type="ECO:0000313" key="8">
    <source>
        <dbReference type="EMBL" id="WOO81732.1"/>
    </source>
</evidence>
<feature type="transmembrane region" description="Helical" evidence="6">
    <location>
        <begin position="268"/>
        <end position="289"/>
    </location>
</feature>
<evidence type="ECO:0000256" key="5">
    <source>
        <dbReference type="ARBA" id="ARBA00023136"/>
    </source>
</evidence>
<dbReference type="AlphaFoldDB" id="A0AAF1BIM7"/>
<dbReference type="GO" id="GO:0016020">
    <property type="term" value="C:membrane"/>
    <property type="evidence" value="ECO:0007669"/>
    <property type="project" value="UniProtKB-SubCell"/>
</dbReference>
<feature type="transmembrane region" description="Helical" evidence="6">
    <location>
        <begin position="227"/>
        <end position="248"/>
    </location>
</feature>
<dbReference type="Proteomes" id="UP000827549">
    <property type="component" value="Chromosome 4"/>
</dbReference>
<organism evidence="8 9">
    <name type="scientific">Vanrija pseudolonga</name>
    <dbReference type="NCBI Taxonomy" id="143232"/>
    <lineage>
        <taxon>Eukaryota</taxon>
        <taxon>Fungi</taxon>
        <taxon>Dikarya</taxon>
        <taxon>Basidiomycota</taxon>
        <taxon>Agaricomycotina</taxon>
        <taxon>Tremellomycetes</taxon>
        <taxon>Trichosporonales</taxon>
        <taxon>Trichosporonaceae</taxon>
        <taxon>Vanrija</taxon>
    </lineage>
</organism>
<evidence type="ECO:0000256" key="6">
    <source>
        <dbReference type="SAM" id="Phobius"/>
    </source>
</evidence>
<name>A0AAF1BIM7_9TREE</name>
<evidence type="ECO:0000313" key="9">
    <source>
        <dbReference type="Proteomes" id="UP000827549"/>
    </source>
</evidence>
<keyword evidence="5 6" id="KW-0472">Membrane</keyword>
<dbReference type="PANTHER" id="PTHR22950">
    <property type="entry name" value="AMINO ACID TRANSPORTER"/>
    <property type="match status" value="1"/>
</dbReference>
<proteinExistence type="inferred from homology"/>
<feature type="transmembrane region" description="Helical" evidence="6">
    <location>
        <begin position="80"/>
        <end position="99"/>
    </location>
</feature>
<feature type="transmembrane region" description="Helical" evidence="6">
    <location>
        <begin position="129"/>
        <end position="153"/>
    </location>
</feature>
<evidence type="ECO:0000256" key="3">
    <source>
        <dbReference type="ARBA" id="ARBA00022692"/>
    </source>
</evidence>
<accession>A0AAF1BIM7</accession>
<gene>
    <name evidence="8" type="primary">mtr_8</name>
    <name evidence="8" type="ORF">LOC62_04G005253</name>
</gene>
<feature type="transmembrane region" description="Helical" evidence="6">
    <location>
        <begin position="380"/>
        <end position="402"/>
    </location>
</feature>
<keyword evidence="4 6" id="KW-1133">Transmembrane helix</keyword>
<feature type="domain" description="Amino acid transporter transmembrane" evidence="7">
    <location>
        <begin position="47"/>
        <end position="441"/>
    </location>
</feature>
<feature type="transmembrane region" description="Helical" evidence="6">
    <location>
        <begin position="160"/>
        <end position="179"/>
    </location>
</feature>
<dbReference type="Pfam" id="PF01490">
    <property type="entry name" value="Aa_trans"/>
    <property type="match status" value="1"/>
</dbReference>
<feature type="transmembrane region" description="Helical" evidence="6">
    <location>
        <begin position="185"/>
        <end position="207"/>
    </location>
</feature>
<keyword evidence="9" id="KW-1185">Reference proteome</keyword>
<evidence type="ECO:0000256" key="2">
    <source>
        <dbReference type="ARBA" id="ARBA00008066"/>
    </source>
</evidence>
<dbReference type="GeneID" id="87808482"/>
<comment type="subcellular location">
    <subcellularLocation>
        <location evidence="1">Membrane</location>
        <topology evidence="1">Multi-pass membrane protein</topology>
    </subcellularLocation>
</comment>
<feature type="transmembrane region" description="Helical" evidence="6">
    <location>
        <begin position="351"/>
        <end position="371"/>
    </location>
</feature>
<reference evidence="8" key="1">
    <citation type="submission" date="2023-10" db="EMBL/GenBank/DDBJ databases">
        <authorList>
            <person name="Noh H."/>
        </authorList>
    </citation>
    <scope>NUCLEOTIDE SEQUENCE</scope>
    <source>
        <strain evidence="8">DUCC4014</strain>
    </source>
</reference>
<dbReference type="EMBL" id="CP086717">
    <property type="protein sequence ID" value="WOO81732.1"/>
    <property type="molecule type" value="Genomic_DNA"/>
</dbReference>
<dbReference type="RefSeq" id="XP_062627764.1">
    <property type="nucleotide sequence ID" value="XM_062771780.1"/>
</dbReference>
<dbReference type="GO" id="GO:0015179">
    <property type="term" value="F:L-amino acid transmembrane transporter activity"/>
    <property type="evidence" value="ECO:0007669"/>
    <property type="project" value="TreeGrafter"/>
</dbReference>
<dbReference type="PANTHER" id="PTHR22950:SF683">
    <property type="entry name" value="AMINO ACID TRANSPORTER (EUROFUNG)"/>
    <property type="match status" value="1"/>
</dbReference>
<protein>
    <submittedName>
        <fullName evidence="8">N amino acid transport system protein</fullName>
    </submittedName>
</protein>
<evidence type="ECO:0000256" key="1">
    <source>
        <dbReference type="ARBA" id="ARBA00004141"/>
    </source>
</evidence>
<evidence type="ECO:0000256" key="4">
    <source>
        <dbReference type="ARBA" id="ARBA00022989"/>
    </source>
</evidence>
<feature type="transmembrane region" description="Helical" evidence="6">
    <location>
        <begin position="422"/>
        <end position="443"/>
    </location>
</feature>
<feature type="transmembrane region" description="Helical" evidence="6">
    <location>
        <begin position="310"/>
        <end position="331"/>
    </location>
</feature>
<evidence type="ECO:0000259" key="7">
    <source>
        <dbReference type="Pfam" id="PF01490"/>
    </source>
</evidence>
<keyword evidence="3 6" id="KW-0812">Transmembrane</keyword>